<keyword evidence="6" id="KW-0418">Kinase</keyword>
<dbReference type="InterPro" id="IPR000700">
    <property type="entry name" value="PAS-assoc_C"/>
</dbReference>
<evidence type="ECO:0000259" key="4">
    <source>
        <dbReference type="PROSITE" id="PS50112"/>
    </source>
</evidence>
<dbReference type="CDD" id="cd00130">
    <property type="entry name" value="PAS"/>
    <property type="match status" value="1"/>
</dbReference>
<keyword evidence="3" id="KW-0157">Chromophore</keyword>
<evidence type="ECO:0000259" key="5">
    <source>
        <dbReference type="PROSITE" id="PS50113"/>
    </source>
</evidence>
<keyword evidence="7" id="KW-1185">Reference proteome</keyword>
<dbReference type="EMBL" id="MZMT01000057">
    <property type="protein sequence ID" value="PIO41742.1"/>
    <property type="molecule type" value="Genomic_DNA"/>
</dbReference>
<feature type="domain" description="PAC" evidence="5">
    <location>
        <begin position="100"/>
        <end position="127"/>
    </location>
</feature>
<keyword evidence="6" id="KW-0808">Transferase</keyword>
<protein>
    <submittedName>
        <fullName evidence="6">Histidine kinase</fullName>
    </submittedName>
</protein>
<reference evidence="7" key="1">
    <citation type="journal article" date="2017" name="Int J Environ Stud">
        <title>Does the Miocene-Pliocene relict legume Oxytropis triphylla form nitrogen-fixing nodules with a combination of bacterial strains?</title>
        <authorList>
            <person name="Safronova V."/>
            <person name="Belimov A."/>
            <person name="Sazanova A."/>
            <person name="Kuznetsova I."/>
            <person name="Popova J."/>
            <person name="Andronov E."/>
            <person name="Verkhozina A."/>
            <person name="Tikhonovich I."/>
        </authorList>
    </citation>
    <scope>NUCLEOTIDE SEQUENCE [LARGE SCALE GENOMIC DNA]</scope>
    <source>
        <strain evidence="7">Tri-38</strain>
    </source>
</reference>
<dbReference type="PANTHER" id="PTHR47429">
    <property type="entry name" value="PROTEIN TWIN LOV 1"/>
    <property type="match status" value="1"/>
</dbReference>
<evidence type="ECO:0000256" key="2">
    <source>
        <dbReference type="ARBA" id="ARBA00022643"/>
    </source>
</evidence>
<dbReference type="GO" id="GO:0016301">
    <property type="term" value="F:kinase activity"/>
    <property type="evidence" value="ECO:0007669"/>
    <property type="project" value="UniProtKB-KW"/>
</dbReference>
<dbReference type="InterPro" id="IPR000014">
    <property type="entry name" value="PAS"/>
</dbReference>
<dbReference type="RefSeq" id="WP_133123980.1">
    <property type="nucleotide sequence ID" value="NZ_MZMT01000057.1"/>
</dbReference>
<dbReference type="AlphaFoldDB" id="A0A2N9VQH4"/>
<evidence type="ECO:0000256" key="3">
    <source>
        <dbReference type="ARBA" id="ARBA00022991"/>
    </source>
</evidence>
<feature type="non-terminal residue" evidence="6">
    <location>
        <position position="127"/>
    </location>
</feature>
<dbReference type="Proteomes" id="UP000232163">
    <property type="component" value="Unassembled WGS sequence"/>
</dbReference>
<dbReference type="SUPFAM" id="SSF55785">
    <property type="entry name" value="PYP-like sensor domain (PAS domain)"/>
    <property type="match status" value="1"/>
</dbReference>
<dbReference type="PROSITE" id="PS50113">
    <property type="entry name" value="PAC"/>
    <property type="match status" value="1"/>
</dbReference>
<name>A0A2N9VQH4_9HYPH</name>
<comment type="caution">
    <text evidence="6">The sequence shown here is derived from an EMBL/GenBank/DDBJ whole genome shotgun (WGS) entry which is preliminary data.</text>
</comment>
<feature type="domain" description="PAS" evidence="4">
    <location>
        <begin position="51"/>
        <end position="87"/>
    </location>
</feature>
<proteinExistence type="predicted"/>
<evidence type="ECO:0000313" key="7">
    <source>
        <dbReference type="Proteomes" id="UP000232163"/>
    </source>
</evidence>
<dbReference type="NCBIfam" id="TIGR00229">
    <property type="entry name" value="sensory_box"/>
    <property type="match status" value="1"/>
</dbReference>
<dbReference type="PROSITE" id="PS50112">
    <property type="entry name" value="PAS"/>
    <property type="match status" value="1"/>
</dbReference>
<gene>
    <name evidence="6" type="ORF">B5P45_27015</name>
</gene>
<evidence type="ECO:0000313" key="6">
    <source>
        <dbReference type="EMBL" id="PIO41742.1"/>
    </source>
</evidence>
<dbReference type="Gene3D" id="3.30.450.20">
    <property type="entry name" value="PAS domain"/>
    <property type="match status" value="1"/>
</dbReference>
<sequence length="127" mass="14082">MPTITIKSEEQKDAEADVERVHDDLGPFVVAAETTRMAMVFTNAKEPGNPIIFTNDSFLSLTGYDRDEVLGQSFNFLMAHASDARSLATIASEFEGNSAGGSEIRYRRKDGSEFWAAIFISPVRDER</sequence>
<dbReference type="Pfam" id="PF13426">
    <property type="entry name" value="PAS_9"/>
    <property type="match status" value="1"/>
</dbReference>
<keyword evidence="2" id="KW-0288">FMN</keyword>
<organism evidence="6 7">
    <name type="scientific">Phyllobacterium zundukense</name>
    <dbReference type="NCBI Taxonomy" id="1867719"/>
    <lineage>
        <taxon>Bacteria</taxon>
        <taxon>Pseudomonadati</taxon>
        <taxon>Pseudomonadota</taxon>
        <taxon>Alphaproteobacteria</taxon>
        <taxon>Hyphomicrobiales</taxon>
        <taxon>Phyllobacteriaceae</taxon>
        <taxon>Phyllobacterium</taxon>
    </lineage>
</organism>
<accession>A0A2N9VQH4</accession>
<keyword evidence="1" id="KW-0285">Flavoprotein</keyword>
<dbReference type="PANTHER" id="PTHR47429:SF2">
    <property type="entry name" value="PROTEIN TWIN LOV 1"/>
    <property type="match status" value="1"/>
</dbReference>
<evidence type="ECO:0000256" key="1">
    <source>
        <dbReference type="ARBA" id="ARBA00022630"/>
    </source>
</evidence>
<dbReference type="InterPro" id="IPR035965">
    <property type="entry name" value="PAS-like_dom_sf"/>
</dbReference>